<evidence type="ECO:0000256" key="5">
    <source>
        <dbReference type="ARBA" id="ARBA00022833"/>
    </source>
</evidence>
<dbReference type="Gene3D" id="3.30.40.10">
    <property type="entry name" value="Zinc/RING finger domain, C3HC4 (zinc finger)"/>
    <property type="match status" value="1"/>
</dbReference>
<sequence length="149" mass="16591">MTSELNAQALPPHGHTTRLSSSSIIVVVAIIALAIILSILINRILKHFHLLEAANEASNELVSITIEDNNPNVGGTGECAVCLSEFEANEQLRFLPCSHVFHAECVDSWFLTSRTCPLCRSAIPRMRCLGDFSYLGSCIFYFYFLSYEY</sequence>
<dbReference type="PANTHER" id="PTHR46539:SF1">
    <property type="entry name" value="E3 UBIQUITIN-PROTEIN LIGASE ATL42"/>
    <property type="match status" value="1"/>
</dbReference>
<name>A0ABD3T7B2_9LAMI</name>
<evidence type="ECO:0000313" key="13">
    <source>
        <dbReference type="Proteomes" id="UP001634393"/>
    </source>
</evidence>
<keyword evidence="13" id="KW-1185">Reference proteome</keyword>
<dbReference type="PROSITE" id="PS50089">
    <property type="entry name" value="ZF_RING_2"/>
    <property type="match status" value="1"/>
</dbReference>
<comment type="similarity">
    <text evidence="8">Belongs to the RING-type zinc finger family. ATL subfamily.</text>
</comment>
<reference evidence="12 13" key="1">
    <citation type="submission" date="2024-12" db="EMBL/GenBank/DDBJ databases">
        <title>The unique morphological basis and parallel evolutionary history of personate flowers in Penstemon.</title>
        <authorList>
            <person name="Depatie T.H."/>
            <person name="Wessinger C.A."/>
        </authorList>
    </citation>
    <scope>NUCLEOTIDE SEQUENCE [LARGE SCALE GENOMIC DNA]</scope>
    <source>
        <strain evidence="12">WTNN_2</strain>
        <tissue evidence="12">Leaf</tissue>
    </source>
</reference>
<dbReference type="InterPro" id="IPR001841">
    <property type="entry name" value="Znf_RING"/>
</dbReference>
<keyword evidence="2 10" id="KW-0812">Transmembrane</keyword>
<dbReference type="InterPro" id="IPR011016">
    <property type="entry name" value="Znf_RING-CH"/>
</dbReference>
<evidence type="ECO:0000256" key="1">
    <source>
        <dbReference type="ARBA" id="ARBA00004370"/>
    </source>
</evidence>
<evidence type="ECO:0000313" key="12">
    <source>
        <dbReference type="EMBL" id="KAL3832819.1"/>
    </source>
</evidence>
<keyword evidence="7 10" id="KW-0472">Membrane</keyword>
<feature type="domain" description="RING-type" evidence="11">
    <location>
        <begin position="79"/>
        <end position="120"/>
    </location>
</feature>
<dbReference type="Proteomes" id="UP001634393">
    <property type="component" value="Unassembled WGS sequence"/>
</dbReference>
<feature type="transmembrane region" description="Helical" evidence="10">
    <location>
        <begin position="128"/>
        <end position="146"/>
    </location>
</feature>
<evidence type="ECO:0000256" key="9">
    <source>
        <dbReference type="PROSITE-ProRule" id="PRU00175"/>
    </source>
</evidence>
<evidence type="ECO:0000256" key="8">
    <source>
        <dbReference type="ARBA" id="ARBA00024209"/>
    </source>
</evidence>
<evidence type="ECO:0000256" key="4">
    <source>
        <dbReference type="ARBA" id="ARBA00022771"/>
    </source>
</evidence>
<protein>
    <recommendedName>
        <fullName evidence="11">RING-type domain-containing protein</fullName>
    </recommendedName>
</protein>
<comment type="subcellular location">
    <subcellularLocation>
        <location evidence="1">Membrane</location>
    </subcellularLocation>
</comment>
<feature type="transmembrane region" description="Helical" evidence="10">
    <location>
        <begin position="20"/>
        <end position="41"/>
    </location>
</feature>
<evidence type="ECO:0000256" key="7">
    <source>
        <dbReference type="ARBA" id="ARBA00023136"/>
    </source>
</evidence>
<dbReference type="GO" id="GO:0016020">
    <property type="term" value="C:membrane"/>
    <property type="evidence" value="ECO:0007669"/>
    <property type="project" value="UniProtKB-SubCell"/>
</dbReference>
<dbReference type="SMART" id="SM00744">
    <property type="entry name" value="RINGv"/>
    <property type="match status" value="1"/>
</dbReference>
<dbReference type="Pfam" id="PF13639">
    <property type="entry name" value="zf-RING_2"/>
    <property type="match status" value="1"/>
</dbReference>
<accession>A0ABD3T7B2</accession>
<evidence type="ECO:0000256" key="3">
    <source>
        <dbReference type="ARBA" id="ARBA00022723"/>
    </source>
</evidence>
<dbReference type="AlphaFoldDB" id="A0ABD3T7B2"/>
<evidence type="ECO:0000256" key="6">
    <source>
        <dbReference type="ARBA" id="ARBA00022989"/>
    </source>
</evidence>
<dbReference type="InterPro" id="IPR013083">
    <property type="entry name" value="Znf_RING/FYVE/PHD"/>
</dbReference>
<keyword evidence="5" id="KW-0862">Zinc</keyword>
<evidence type="ECO:0000256" key="10">
    <source>
        <dbReference type="SAM" id="Phobius"/>
    </source>
</evidence>
<keyword evidence="4 9" id="KW-0863">Zinc-finger</keyword>
<organism evidence="12 13">
    <name type="scientific">Penstemon smallii</name>
    <dbReference type="NCBI Taxonomy" id="265156"/>
    <lineage>
        <taxon>Eukaryota</taxon>
        <taxon>Viridiplantae</taxon>
        <taxon>Streptophyta</taxon>
        <taxon>Embryophyta</taxon>
        <taxon>Tracheophyta</taxon>
        <taxon>Spermatophyta</taxon>
        <taxon>Magnoliopsida</taxon>
        <taxon>eudicotyledons</taxon>
        <taxon>Gunneridae</taxon>
        <taxon>Pentapetalae</taxon>
        <taxon>asterids</taxon>
        <taxon>lamiids</taxon>
        <taxon>Lamiales</taxon>
        <taxon>Plantaginaceae</taxon>
        <taxon>Cheloneae</taxon>
        <taxon>Penstemon</taxon>
    </lineage>
</organism>
<comment type="caution">
    <text evidence="12">The sequence shown here is derived from an EMBL/GenBank/DDBJ whole genome shotgun (WGS) entry which is preliminary data.</text>
</comment>
<dbReference type="EMBL" id="JBJXBP010000004">
    <property type="protein sequence ID" value="KAL3832819.1"/>
    <property type="molecule type" value="Genomic_DNA"/>
</dbReference>
<keyword evidence="6 10" id="KW-1133">Transmembrane helix</keyword>
<dbReference type="GO" id="GO:0008270">
    <property type="term" value="F:zinc ion binding"/>
    <property type="evidence" value="ECO:0007669"/>
    <property type="project" value="UniProtKB-KW"/>
</dbReference>
<dbReference type="SMART" id="SM00184">
    <property type="entry name" value="RING"/>
    <property type="match status" value="1"/>
</dbReference>
<keyword evidence="3" id="KW-0479">Metal-binding</keyword>
<evidence type="ECO:0000259" key="11">
    <source>
        <dbReference type="PROSITE" id="PS50089"/>
    </source>
</evidence>
<dbReference type="SUPFAM" id="SSF57850">
    <property type="entry name" value="RING/U-box"/>
    <property type="match status" value="1"/>
</dbReference>
<proteinExistence type="inferred from homology"/>
<gene>
    <name evidence="12" type="ORF">ACJIZ3_007555</name>
</gene>
<evidence type="ECO:0000256" key="2">
    <source>
        <dbReference type="ARBA" id="ARBA00022692"/>
    </source>
</evidence>
<dbReference type="PANTHER" id="PTHR46539">
    <property type="entry name" value="E3 UBIQUITIN-PROTEIN LIGASE ATL42"/>
    <property type="match status" value="1"/>
</dbReference>